<dbReference type="OrthoDB" id="1395829at2"/>
<dbReference type="AlphaFoldDB" id="A0A1H2UZG2"/>
<gene>
    <name evidence="1" type="ORF">SAMN04487759_1262</name>
</gene>
<dbReference type="Proteomes" id="UP000182429">
    <property type="component" value="Unassembled WGS sequence"/>
</dbReference>
<dbReference type="RefSeq" id="WP_081347256.1">
    <property type="nucleotide sequence ID" value="NZ_FNNF01000026.1"/>
</dbReference>
<evidence type="ECO:0000313" key="2">
    <source>
        <dbReference type="Proteomes" id="UP000182429"/>
    </source>
</evidence>
<proteinExistence type="predicted"/>
<sequence length="698" mass="80190">MSMKIEIHSNEKMSQSGSSLLKLIQNDDMPNLDLVVRESIQNSLDARKTDANFVNIKFNINEFVAERLNNELEDVTAALNRKYTEQKYKFLSIRDSNTVGLTGEQNFYNLTDDNHGNVTKLIYEICEPQQNEGAGGSWGIGKTVYFRLGTAGLVIYYSRIKLPNGEFQSRLAVTLVEDESKPDSVVPAYGNVNSRKRGIAWWGQSIGENATCPINDEEYIKSFLSIFGLAPYENDETGTMIIIPYIDEKKLLDHNYRSHKKNNEDVRVTWLNSLEEALEVSIQRWYAPRLFNPYYQFGCYLKAYVNDKAISVDKMRPVFRVVQSLYNHAIEKIGMMDLLDEKGVNVNVEQINYNRVDGNAIATIAYCKVDKELLRMTPPDNDYDPYVYINKAPYAEDKNTPILCMLRKPGMIVAYETESDWTKGVPETYLDEFLFCVVVLKSESKLKNYDMTVEEYIRQSEHADHTKWTDHDIKNATSKYKLVYNLVTKTRKALKKAYTVTEKHESGRMNTNLGLKFAKALLPTIGSGNLPSTKHKKETSSGHHPKIRNAKLKVGEVLKYDRNEIVIPVSFSLPKKSKRYVAGLTIATEQGSIKLKDWYEKYQLDYPFYIKKVQIVSIKNNSERPLSIQMSVDNLFNEVDVKDLKFKLEKSNKGPAVTFEIDKDSDDVDVVVETRFTMHIDKRDLEPELVKYEEEGHK</sequence>
<dbReference type="EMBL" id="FNNF01000026">
    <property type="protein sequence ID" value="SDW61049.1"/>
    <property type="molecule type" value="Genomic_DNA"/>
</dbReference>
<protein>
    <recommendedName>
        <fullName evidence="3">Histidine kinase-, DNA gyrase B-, and HSP90-like ATPase</fullName>
    </recommendedName>
</protein>
<name>A0A1H2UZG2_9FIRM</name>
<evidence type="ECO:0000313" key="1">
    <source>
        <dbReference type="EMBL" id="SDW61049.1"/>
    </source>
</evidence>
<reference evidence="1 2" key="1">
    <citation type="submission" date="2016-10" db="EMBL/GenBank/DDBJ databases">
        <authorList>
            <person name="de Groot N.N."/>
        </authorList>
    </citation>
    <scope>NUCLEOTIDE SEQUENCE [LARGE SCALE GENOMIC DNA]</scope>
    <source>
        <strain evidence="1 2">S3b</strain>
    </source>
</reference>
<accession>A0A1H2UZG2</accession>
<evidence type="ECO:0008006" key="3">
    <source>
        <dbReference type="Google" id="ProtNLM"/>
    </source>
</evidence>
<organism evidence="1 2">
    <name type="scientific">Kandleria vitulina</name>
    <dbReference type="NCBI Taxonomy" id="1630"/>
    <lineage>
        <taxon>Bacteria</taxon>
        <taxon>Bacillati</taxon>
        <taxon>Bacillota</taxon>
        <taxon>Erysipelotrichia</taxon>
        <taxon>Erysipelotrichales</taxon>
        <taxon>Coprobacillaceae</taxon>
        <taxon>Kandleria</taxon>
    </lineage>
</organism>